<evidence type="ECO:0000256" key="4">
    <source>
        <dbReference type="ARBA" id="ARBA00022989"/>
    </source>
</evidence>
<name>A0A402AXU1_9CHLR</name>
<keyword evidence="5 6" id="KW-0472">Membrane</keyword>
<keyword evidence="2" id="KW-1003">Cell membrane</keyword>
<evidence type="ECO:0000313" key="8">
    <source>
        <dbReference type="Proteomes" id="UP000287188"/>
    </source>
</evidence>
<reference evidence="8" key="1">
    <citation type="submission" date="2018-12" db="EMBL/GenBank/DDBJ databases">
        <title>Tengunoibacter tsumagoiensis gen. nov., sp. nov., Dictyobacter kobayashii sp. nov., D. alpinus sp. nov., and D. joshuensis sp. nov. and description of Dictyobacteraceae fam. nov. within the order Ktedonobacterales isolated from Tengu-no-mugimeshi.</title>
        <authorList>
            <person name="Wang C.M."/>
            <person name="Zheng Y."/>
            <person name="Sakai Y."/>
            <person name="Toyoda A."/>
            <person name="Minakuchi Y."/>
            <person name="Abe K."/>
            <person name="Yokota A."/>
            <person name="Yabe S."/>
        </authorList>
    </citation>
    <scope>NUCLEOTIDE SEQUENCE [LARGE SCALE GENOMIC DNA]</scope>
    <source>
        <strain evidence="8">Uno11</strain>
    </source>
</reference>
<keyword evidence="3 6" id="KW-0812">Transmembrane</keyword>
<dbReference type="EMBL" id="BIFS01000002">
    <property type="protein sequence ID" value="GCE23908.1"/>
    <property type="molecule type" value="Genomic_DNA"/>
</dbReference>
<feature type="transmembrane region" description="Helical" evidence="6">
    <location>
        <begin position="115"/>
        <end position="135"/>
    </location>
</feature>
<dbReference type="PANTHER" id="PTHR30086">
    <property type="entry name" value="ARGININE EXPORTER PROTEIN ARGO"/>
    <property type="match status" value="1"/>
</dbReference>
<dbReference type="OrthoDB" id="581870at2"/>
<comment type="caution">
    <text evidence="7">The sequence shown here is derived from an EMBL/GenBank/DDBJ whole genome shotgun (WGS) entry which is preliminary data.</text>
</comment>
<evidence type="ECO:0000256" key="3">
    <source>
        <dbReference type="ARBA" id="ARBA00022692"/>
    </source>
</evidence>
<dbReference type="InterPro" id="IPR001123">
    <property type="entry name" value="LeuE-type"/>
</dbReference>
<evidence type="ECO:0000313" key="7">
    <source>
        <dbReference type="EMBL" id="GCE23908.1"/>
    </source>
</evidence>
<proteinExistence type="predicted"/>
<dbReference type="GO" id="GO:0005886">
    <property type="term" value="C:plasma membrane"/>
    <property type="evidence" value="ECO:0007669"/>
    <property type="project" value="UniProtKB-SubCell"/>
</dbReference>
<feature type="transmembrane region" description="Helical" evidence="6">
    <location>
        <begin position="183"/>
        <end position="203"/>
    </location>
</feature>
<evidence type="ECO:0000256" key="5">
    <source>
        <dbReference type="ARBA" id="ARBA00023136"/>
    </source>
</evidence>
<feature type="transmembrane region" description="Helical" evidence="6">
    <location>
        <begin position="147"/>
        <end position="171"/>
    </location>
</feature>
<dbReference type="AlphaFoldDB" id="A0A402AXU1"/>
<dbReference type="PANTHER" id="PTHR30086:SF20">
    <property type="entry name" value="ARGININE EXPORTER PROTEIN ARGO-RELATED"/>
    <property type="match status" value="1"/>
</dbReference>
<keyword evidence="8" id="KW-1185">Reference proteome</keyword>
<organism evidence="7 8">
    <name type="scientific">Dictyobacter kobayashii</name>
    <dbReference type="NCBI Taxonomy" id="2014872"/>
    <lineage>
        <taxon>Bacteria</taxon>
        <taxon>Bacillati</taxon>
        <taxon>Chloroflexota</taxon>
        <taxon>Ktedonobacteria</taxon>
        <taxon>Ktedonobacterales</taxon>
        <taxon>Dictyobacteraceae</taxon>
        <taxon>Dictyobacter</taxon>
    </lineage>
</organism>
<comment type="subcellular location">
    <subcellularLocation>
        <location evidence="1">Cell membrane</location>
        <topology evidence="1">Multi-pass membrane protein</topology>
    </subcellularLocation>
</comment>
<accession>A0A402AXU1</accession>
<dbReference type="Proteomes" id="UP000287188">
    <property type="component" value="Unassembled WGS sequence"/>
</dbReference>
<dbReference type="Pfam" id="PF01810">
    <property type="entry name" value="LysE"/>
    <property type="match status" value="1"/>
</dbReference>
<dbReference type="GO" id="GO:0015171">
    <property type="term" value="F:amino acid transmembrane transporter activity"/>
    <property type="evidence" value="ECO:0007669"/>
    <property type="project" value="TreeGrafter"/>
</dbReference>
<sequence length="222" mass="23893">MTDLGTITTGIGLGIAYAAAPGAVNTEAIRRGIAHGAHTTFLVETGSLIGDSLWALLALTGVTFFAHYLAIQLVLGIAGGCFLLRMAWLALYEAFARQHTTSSSEPTSSTTKGHFATGVVFGLANPVGLAFWSGMGSSVVASGVVGMQFMIFFLGFFTGAVLWCIGISAGIRWGRHWIRPVMFRWISALCGLALGYFGLRILWTTAYEWLEQQIWHSIKPAR</sequence>
<dbReference type="RefSeq" id="WP_126557227.1">
    <property type="nucleotide sequence ID" value="NZ_BIFS01000002.1"/>
</dbReference>
<evidence type="ECO:0000256" key="6">
    <source>
        <dbReference type="SAM" id="Phobius"/>
    </source>
</evidence>
<protein>
    <submittedName>
        <fullName evidence="7">Chemotactic transduction protein ChpE</fullName>
    </submittedName>
</protein>
<feature type="transmembrane region" description="Helical" evidence="6">
    <location>
        <begin position="53"/>
        <end position="71"/>
    </location>
</feature>
<keyword evidence="4 6" id="KW-1133">Transmembrane helix</keyword>
<evidence type="ECO:0000256" key="1">
    <source>
        <dbReference type="ARBA" id="ARBA00004651"/>
    </source>
</evidence>
<gene>
    <name evidence="7" type="primary">chpE</name>
    <name evidence="7" type="ORF">KDK_77080</name>
</gene>
<evidence type="ECO:0000256" key="2">
    <source>
        <dbReference type="ARBA" id="ARBA00022475"/>
    </source>
</evidence>
<feature type="transmembrane region" description="Helical" evidence="6">
    <location>
        <begin position="77"/>
        <end position="95"/>
    </location>
</feature>